<protein>
    <submittedName>
        <fullName evidence="7">Nitroreductase family protein</fullName>
    </submittedName>
</protein>
<dbReference type="RefSeq" id="WP_218179346.1">
    <property type="nucleotide sequence ID" value="NZ_VYGV01000004.1"/>
</dbReference>
<keyword evidence="4" id="KW-0288">FMN</keyword>
<dbReference type="PANTHER" id="PTHR43673:SF2">
    <property type="entry name" value="NITROREDUCTASE"/>
    <property type="match status" value="1"/>
</dbReference>
<feature type="domain" description="Nitroreductase" evidence="6">
    <location>
        <begin position="156"/>
        <end position="208"/>
    </location>
</feature>
<comment type="caution">
    <text evidence="7">The sequence shown here is derived from an EMBL/GenBank/DDBJ whole genome shotgun (WGS) entry which is preliminary data.</text>
</comment>
<evidence type="ECO:0000256" key="5">
    <source>
        <dbReference type="ARBA" id="ARBA00023002"/>
    </source>
</evidence>
<comment type="cofactor">
    <cofactor evidence="1">
        <name>FMN</name>
        <dbReference type="ChEBI" id="CHEBI:58210"/>
    </cofactor>
</comment>
<organism evidence="7 8">
    <name type="scientific">Hydrogenophaga aromaticivorans</name>
    <dbReference type="NCBI Taxonomy" id="2610898"/>
    <lineage>
        <taxon>Bacteria</taxon>
        <taxon>Pseudomonadati</taxon>
        <taxon>Pseudomonadota</taxon>
        <taxon>Betaproteobacteria</taxon>
        <taxon>Burkholderiales</taxon>
        <taxon>Comamonadaceae</taxon>
        <taxon>Hydrogenophaga</taxon>
    </lineage>
</organism>
<dbReference type="InterPro" id="IPR000415">
    <property type="entry name" value="Nitroreductase-like"/>
</dbReference>
<comment type="similarity">
    <text evidence="2">Belongs to the nitroreductase family.</text>
</comment>
<gene>
    <name evidence="7" type="ORF">F3K02_03210</name>
</gene>
<dbReference type="Pfam" id="PF00881">
    <property type="entry name" value="Nitroreductase"/>
    <property type="match status" value="2"/>
</dbReference>
<dbReference type="GO" id="GO:0016491">
    <property type="term" value="F:oxidoreductase activity"/>
    <property type="evidence" value="ECO:0007669"/>
    <property type="project" value="UniProtKB-KW"/>
</dbReference>
<evidence type="ECO:0000256" key="3">
    <source>
        <dbReference type="ARBA" id="ARBA00022630"/>
    </source>
</evidence>
<keyword evidence="5" id="KW-0560">Oxidoreductase</keyword>
<keyword evidence="8" id="KW-1185">Reference proteome</keyword>
<dbReference type="Proteomes" id="UP000545507">
    <property type="component" value="Unassembled WGS sequence"/>
</dbReference>
<keyword evidence="3" id="KW-0285">Flavoprotein</keyword>
<evidence type="ECO:0000313" key="7">
    <source>
        <dbReference type="EMBL" id="NWF44265.1"/>
    </source>
</evidence>
<evidence type="ECO:0000256" key="1">
    <source>
        <dbReference type="ARBA" id="ARBA00001917"/>
    </source>
</evidence>
<dbReference type="EMBL" id="VYGV01000004">
    <property type="protein sequence ID" value="NWF44265.1"/>
    <property type="molecule type" value="Genomic_DNA"/>
</dbReference>
<dbReference type="InterPro" id="IPR029479">
    <property type="entry name" value="Nitroreductase"/>
</dbReference>
<reference evidence="7 8" key="1">
    <citation type="submission" date="2019-09" db="EMBL/GenBank/DDBJ databases">
        <title>Hydrogenophaga aromatica sp. nov., isolated from a para-xylene-degrading enrichment culture.</title>
        <authorList>
            <person name="Tancsics A."/>
            <person name="Banerjee S."/>
        </authorList>
    </citation>
    <scope>NUCLEOTIDE SEQUENCE [LARGE SCALE GENOMIC DNA]</scope>
    <source>
        <strain evidence="7 8">D2P1</strain>
    </source>
</reference>
<evidence type="ECO:0000256" key="4">
    <source>
        <dbReference type="ARBA" id="ARBA00022643"/>
    </source>
</evidence>
<feature type="domain" description="Nitroreductase" evidence="6">
    <location>
        <begin position="222"/>
        <end position="300"/>
    </location>
</feature>
<dbReference type="CDD" id="cd02062">
    <property type="entry name" value="Nitro_FMN_reductase"/>
    <property type="match status" value="1"/>
</dbReference>
<accession>A0A7Y8KVF1</accession>
<evidence type="ECO:0000256" key="2">
    <source>
        <dbReference type="ARBA" id="ARBA00007118"/>
    </source>
</evidence>
<proteinExistence type="inferred from homology"/>
<dbReference type="AlphaFoldDB" id="A0A7Y8KVF1"/>
<dbReference type="SUPFAM" id="SSF55469">
    <property type="entry name" value="FMN-dependent nitroreductase-like"/>
    <property type="match status" value="1"/>
</dbReference>
<evidence type="ECO:0000313" key="8">
    <source>
        <dbReference type="Proteomes" id="UP000545507"/>
    </source>
</evidence>
<sequence length="320" mass="35933">MINFVRTNRATRLALAVIRSTRWLFYYLKYSATLSKGYVAKHSRAWILKEAHTIEKGLSFREIRPYFGAAKREKLLSEIERSHAAGTNGAPRSIAVGVLDEYIGWHTRNNHINDDIRSLTKIVNALEKPIDCKSGTINYQTDHSKEATQLYDSMVTGRRSVRNFRQDIVPSEVIIEAVRVANHSPSVCNRQSWAIALVQDPRKVRSMLDLQNGNKGFDDTIANMIVVLADVRGFLNEYEIFEPFVDTGIFSGALVNALSARNIGSCCLNMCVSHHMAIKVAKALNLDNGLFPVMMIACGYLADDCRVAISSRLEPEVFIH</sequence>
<dbReference type="Gene3D" id="3.40.109.10">
    <property type="entry name" value="NADH Oxidase"/>
    <property type="match status" value="1"/>
</dbReference>
<dbReference type="PANTHER" id="PTHR43673">
    <property type="entry name" value="NAD(P)H NITROREDUCTASE YDGI-RELATED"/>
    <property type="match status" value="1"/>
</dbReference>
<name>A0A7Y8KVF1_9BURK</name>
<evidence type="ECO:0000259" key="6">
    <source>
        <dbReference type="Pfam" id="PF00881"/>
    </source>
</evidence>